<dbReference type="SUPFAM" id="SSF53800">
    <property type="entry name" value="Chelatase"/>
    <property type="match status" value="1"/>
</dbReference>
<dbReference type="GO" id="GO:0016829">
    <property type="term" value="F:lyase activity"/>
    <property type="evidence" value="ECO:0007669"/>
    <property type="project" value="UniProtKB-KW"/>
</dbReference>
<evidence type="ECO:0000256" key="4">
    <source>
        <dbReference type="ARBA" id="ARBA00023239"/>
    </source>
</evidence>
<sequence>MNRQIVLVGRALGAPTADRALGDLAQRLADRAGAPVRAAMLDHGERSVHDALDACADDGSRDVLILPVQVPRDRYVETWVAKAAAHWMQRRREERIDGPVPLPRIGLARAVGGSDALVDALRSVTNEPSRPVSESPEAYRSANWSQIGAHRYHVLVCRGPRCSSHGAPAVARALGSRLQEGPVGHEDVLITNTGCLVPCNLGPIVVVQPDDVWYTSVDPEDTARIVEEHLHEGRVVEELRVPRTIASPAPGRATGAPGNTSTTENT</sequence>
<dbReference type="Pfam" id="PF01257">
    <property type="entry name" value="2Fe-2S_thioredx"/>
    <property type="match status" value="1"/>
</dbReference>
<dbReference type="Gene3D" id="3.40.30.10">
    <property type="entry name" value="Glutaredoxin"/>
    <property type="match status" value="1"/>
</dbReference>
<dbReference type="InterPro" id="IPR002762">
    <property type="entry name" value="CbiX-like"/>
</dbReference>
<comment type="caution">
    <text evidence="6">The sequence shown here is derived from an EMBL/GenBank/DDBJ whole genome shotgun (WGS) entry which is preliminary data.</text>
</comment>
<evidence type="ECO:0000256" key="5">
    <source>
        <dbReference type="SAM" id="MobiDB-lite"/>
    </source>
</evidence>
<evidence type="ECO:0000256" key="3">
    <source>
        <dbReference type="ARBA" id="ARBA00023014"/>
    </source>
</evidence>
<keyword evidence="7" id="KW-1185">Reference proteome</keyword>
<keyword evidence="3" id="KW-0411">Iron-sulfur</keyword>
<name>A0A329QP83_9ACTN</name>
<dbReference type="OrthoDB" id="9800597at2"/>
<keyword evidence="4" id="KW-0456">Lyase</keyword>
<gene>
    <name evidence="6" type="ORF">DPM12_10965</name>
</gene>
<feature type="region of interest" description="Disordered" evidence="5">
    <location>
        <begin position="244"/>
        <end position="266"/>
    </location>
</feature>
<keyword evidence="1" id="KW-0479">Metal-binding</keyword>
<dbReference type="Gene3D" id="3.40.50.1400">
    <property type="match status" value="1"/>
</dbReference>
<dbReference type="EMBL" id="QMIG01000009">
    <property type="protein sequence ID" value="RAW14174.1"/>
    <property type="molecule type" value="Genomic_DNA"/>
</dbReference>
<proteinExistence type="predicted"/>
<evidence type="ECO:0000313" key="7">
    <source>
        <dbReference type="Proteomes" id="UP000250462"/>
    </source>
</evidence>
<dbReference type="RefSeq" id="WP_112258368.1">
    <property type="nucleotide sequence ID" value="NZ_QMIG01000009.1"/>
</dbReference>
<dbReference type="GO" id="GO:0046872">
    <property type="term" value="F:metal ion binding"/>
    <property type="evidence" value="ECO:0007669"/>
    <property type="project" value="UniProtKB-KW"/>
</dbReference>
<organism evidence="6 7">
    <name type="scientific">Phytoactinopolyspora halophila</name>
    <dbReference type="NCBI Taxonomy" id="1981511"/>
    <lineage>
        <taxon>Bacteria</taxon>
        <taxon>Bacillati</taxon>
        <taxon>Actinomycetota</taxon>
        <taxon>Actinomycetes</taxon>
        <taxon>Jiangellales</taxon>
        <taxon>Jiangellaceae</taxon>
        <taxon>Phytoactinopolyspora</taxon>
    </lineage>
</organism>
<dbReference type="SUPFAM" id="SSF52833">
    <property type="entry name" value="Thioredoxin-like"/>
    <property type="match status" value="1"/>
</dbReference>
<accession>A0A329QP83</accession>
<dbReference type="CDD" id="cd02980">
    <property type="entry name" value="TRX_Fd_family"/>
    <property type="match status" value="1"/>
</dbReference>
<protein>
    <recommendedName>
        <fullName evidence="8">(2Fe-2S) ferredoxin domain-containing protein</fullName>
    </recommendedName>
</protein>
<keyword evidence="2" id="KW-0408">Iron</keyword>
<dbReference type="InterPro" id="IPR036249">
    <property type="entry name" value="Thioredoxin-like_sf"/>
</dbReference>
<dbReference type="AlphaFoldDB" id="A0A329QP83"/>
<dbReference type="GO" id="GO:0051536">
    <property type="term" value="F:iron-sulfur cluster binding"/>
    <property type="evidence" value="ECO:0007669"/>
    <property type="project" value="UniProtKB-KW"/>
</dbReference>
<dbReference type="PANTHER" id="PTHR43578">
    <property type="entry name" value="NADH-QUINONE OXIDOREDUCTASE SUBUNIT F"/>
    <property type="match status" value="1"/>
</dbReference>
<evidence type="ECO:0000256" key="2">
    <source>
        <dbReference type="ARBA" id="ARBA00023004"/>
    </source>
</evidence>
<dbReference type="Pfam" id="PF01903">
    <property type="entry name" value="CbiX"/>
    <property type="match status" value="1"/>
</dbReference>
<feature type="compositionally biased region" description="Polar residues" evidence="5">
    <location>
        <begin position="257"/>
        <end position="266"/>
    </location>
</feature>
<evidence type="ECO:0008006" key="8">
    <source>
        <dbReference type="Google" id="ProtNLM"/>
    </source>
</evidence>
<evidence type="ECO:0000256" key="1">
    <source>
        <dbReference type="ARBA" id="ARBA00022723"/>
    </source>
</evidence>
<reference evidence="6 7" key="1">
    <citation type="submission" date="2018-06" db="EMBL/GenBank/DDBJ databases">
        <title>Phytoactinopolyspora halophila sp. nov., a novel halophilic actinomycete isolated from a saline soil in China.</title>
        <authorList>
            <person name="Tang S.-K."/>
        </authorList>
    </citation>
    <scope>NUCLEOTIDE SEQUENCE [LARGE SCALE GENOMIC DNA]</scope>
    <source>
        <strain evidence="6 7">YIM 96934</strain>
    </source>
</reference>
<dbReference type="Proteomes" id="UP000250462">
    <property type="component" value="Unassembled WGS sequence"/>
</dbReference>
<evidence type="ECO:0000313" key="6">
    <source>
        <dbReference type="EMBL" id="RAW14174.1"/>
    </source>
</evidence>
<dbReference type="PANTHER" id="PTHR43578:SF3">
    <property type="entry name" value="NADH-QUINONE OXIDOREDUCTASE SUBUNIT F"/>
    <property type="match status" value="1"/>
</dbReference>